<organism evidence="4 5">
    <name type="scientific">Ascaris lumbricoides</name>
    <name type="common">Giant roundworm</name>
    <dbReference type="NCBI Taxonomy" id="6252"/>
    <lineage>
        <taxon>Eukaryota</taxon>
        <taxon>Metazoa</taxon>
        <taxon>Ecdysozoa</taxon>
        <taxon>Nematoda</taxon>
        <taxon>Chromadorea</taxon>
        <taxon>Rhabditida</taxon>
        <taxon>Spirurina</taxon>
        <taxon>Ascaridomorpha</taxon>
        <taxon>Ascaridoidea</taxon>
        <taxon>Ascarididae</taxon>
        <taxon>Ascaris</taxon>
    </lineage>
</organism>
<accession>A0A0M3HLY7</accession>
<dbReference type="GO" id="GO:0051726">
    <property type="term" value="P:regulation of cell cycle"/>
    <property type="evidence" value="ECO:0007669"/>
    <property type="project" value="TreeGrafter"/>
</dbReference>
<dbReference type="SUPFAM" id="SSF111347">
    <property type="entry name" value="Rap/Ran-GAP"/>
    <property type="match status" value="1"/>
</dbReference>
<keyword evidence="2" id="KW-0812">Transmembrane</keyword>
<dbReference type="GO" id="GO:0051056">
    <property type="term" value="P:regulation of small GTPase mediated signal transduction"/>
    <property type="evidence" value="ECO:0007669"/>
    <property type="project" value="InterPro"/>
</dbReference>
<evidence type="ECO:0000256" key="1">
    <source>
        <dbReference type="ARBA" id="ARBA00022468"/>
    </source>
</evidence>
<protein>
    <submittedName>
        <fullName evidence="5">Rap-GAP domain-containing protein</fullName>
    </submittedName>
</protein>
<dbReference type="WBParaSite" id="ALUE_0000253201-mRNA-1">
    <property type="protein sequence ID" value="ALUE_0000253201-mRNA-1"/>
    <property type="gene ID" value="ALUE_0000253201"/>
</dbReference>
<dbReference type="GO" id="GO:0005096">
    <property type="term" value="F:GTPase activator activity"/>
    <property type="evidence" value="ECO:0007669"/>
    <property type="project" value="UniProtKB-KW"/>
</dbReference>
<evidence type="ECO:0000313" key="4">
    <source>
        <dbReference type="Proteomes" id="UP000036681"/>
    </source>
</evidence>
<dbReference type="InterPro" id="IPR000331">
    <property type="entry name" value="Rap/Ran_GAP_dom"/>
</dbReference>
<evidence type="ECO:0000313" key="5">
    <source>
        <dbReference type="WBParaSite" id="ALUE_0000253201-mRNA-1"/>
    </source>
</evidence>
<keyword evidence="2" id="KW-1133">Transmembrane helix</keyword>
<dbReference type="PROSITE" id="PS50085">
    <property type="entry name" value="RAPGAP"/>
    <property type="match status" value="1"/>
</dbReference>
<feature type="transmembrane region" description="Helical" evidence="2">
    <location>
        <begin position="42"/>
        <end position="60"/>
    </location>
</feature>
<dbReference type="Pfam" id="PF02145">
    <property type="entry name" value="Rap_GAP"/>
    <property type="match status" value="1"/>
</dbReference>
<dbReference type="PANTHER" id="PTHR10063">
    <property type="entry name" value="TUBERIN"/>
    <property type="match status" value="1"/>
</dbReference>
<dbReference type="GO" id="GO:0032007">
    <property type="term" value="P:negative regulation of TOR signaling"/>
    <property type="evidence" value="ECO:0007669"/>
    <property type="project" value="TreeGrafter"/>
</dbReference>
<dbReference type="Proteomes" id="UP000036681">
    <property type="component" value="Unplaced"/>
</dbReference>
<reference evidence="5" key="1">
    <citation type="submission" date="2017-02" db="UniProtKB">
        <authorList>
            <consortium name="WormBaseParasite"/>
        </authorList>
    </citation>
    <scope>IDENTIFICATION</scope>
</reference>
<dbReference type="GO" id="GO:0046627">
    <property type="term" value="P:negative regulation of insulin receptor signaling pathway"/>
    <property type="evidence" value="ECO:0007669"/>
    <property type="project" value="TreeGrafter"/>
</dbReference>
<name>A0A0M3HLY7_ASCLU</name>
<dbReference type="GO" id="GO:0030178">
    <property type="term" value="P:negative regulation of Wnt signaling pathway"/>
    <property type="evidence" value="ECO:0007669"/>
    <property type="project" value="TreeGrafter"/>
</dbReference>
<dbReference type="GO" id="GO:0033596">
    <property type="term" value="C:TSC1-TSC2 complex"/>
    <property type="evidence" value="ECO:0007669"/>
    <property type="project" value="TreeGrafter"/>
</dbReference>
<dbReference type="GO" id="GO:0005634">
    <property type="term" value="C:nucleus"/>
    <property type="evidence" value="ECO:0007669"/>
    <property type="project" value="InterPro"/>
</dbReference>
<dbReference type="AlphaFoldDB" id="A0A0M3HLY7"/>
<sequence>MPKRENDQNCNEKKKFIGNDYVSVIFNESGKPYRLGTISGKFAYVALEVILFLVTLFNYSSSL</sequence>
<evidence type="ECO:0000256" key="2">
    <source>
        <dbReference type="SAM" id="Phobius"/>
    </source>
</evidence>
<dbReference type="InterPro" id="IPR035974">
    <property type="entry name" value="Rap/Ran-GAP_sf"/>
</dbReference>
<feature type="domain" description="Rap-GAP" evidence="3">
    <location>
        <begin position="1"/>
        <end position="63"/>
    </location>
</feature>
<dbReference type="Gene3D" id="3.40.50.11210">
    <property type="entry name" value="Rap/Ran-GAP"/>
    <property type="match status" value="1"/>
</dbReference>
<dbReference type="PANTHER" id="PTHR10063:SF0">
    <property type="entry name" value="TUBERIN"/>
    <property type="match status" value="1"/>
</dbReference>
<proteinExistence type="predicted"/>
<dbReference type="GO" id="GO:0051898">
    <property type="term" value="P:negative regulation of phosphatidylinositol 3-kinase/protein kinase B signal transduction"/>
    <property type="evidence" value="ECO:0007669"/>
    <property type="project" value="TreeGrafter"/>
</dbReference>
<keyword evidence="4" id="KW-1185">Reference proteome</keyword>
<dbReference type="InterPro" id="IPR027107">
    <property type="entry name" value="Tuberin/Ral-act_asu"/>
</dbReference>
<evidence type="ECO:0000259" key="3">
    <source>
        <dbReference type="PROSITE" id="PS50085"/>
    </source>
</evidence>
<keyword evidence="2" id="KW-0472">Membrane</keyword>
<keyword evidence="1" id="KW-0343">GTPase activation</keyword>